<reference evidence="6" key="1">
    <citation type="submission" date="2022-07" db="EMBL/GenBank/DDBJ databases">
        <title>The genome of Lyophyllum shimeji provides insight into the initial evolution of ectomycorrhizal fungal genome.</title>
        <authorList>
            <person name="Kobayashi Y."/>
            <person name="Shibata T."/>
            <person name="Hirakawa H."/>
            <person name="Shigenobu S."/>
            <person name="Nishiyama T."/>
            <person name="Yamada A."/>
            <person name="Hasebe M."/>
            <person name="Kawaguchi M."/>
        </authorList>
    </citation>
    <scope>NUCLEOTIDE SEQUENCE</scope>
    <source>
        <strain evidence="6">AT787</strain>
    </source>
</reference>
<feature type="compositionally biased region" description="Pro residues" evidence="3">
    <location>
        <begin position="238"/>
        <end position="252"/>
    </location>
</feature>
<dbReference type="PANTHER" id="PTHR14790">
    <property type="entry name" value="RECQ-MEDIATED GENOME INSTABILITY PROTEIN 1 RMI1"/>
    <property type="match status" value="1"/>
</dbReference>
<feature type="compositionally biased region" description="Low complexity" evidence="3">
    <location>
        <begin position="312"/>
        <end position="325"/>
    </location>
</feature>
<gene>
    <name evidence="6" type="ORF">LshimejAT787_0801910</name>
</gene>
<feature type="compositionally biased region" description="Basic and acidic residues" evidence="3">
    <location>
        <begin position="275"/>
        <end position="284"/>
    </location>
</feature>
<dbReference type="InterPro" id="IPR042470">
    <property type="entry name" value="RMI1_N_C_sf"/>
</dbReference>
<evidence type="ECO:0000259" key="5">
    <source>
        <dbReference type="Pfam" id="PF21000"/>
    </source>
</evidence>
<dbReference type="GO" id="GO:0031422">
    <property type="term" value="C:RecQ family helicase-topoisomerase III complex"/>
    <property type="evidence" value="ECO:0007669"/>
    <property type="project" value="TreeGrafter"/>
</dbReference>
<accession>A0A9P3PPL8</accession>
<dbReference type="EMBL" id="BRPK01000008">
    <property type="protein sequence ID" value="GLB40320.1"/>
    <property type="molecule type" value="Genomic_DNA"/>
</dbReference>
<protein>
    <recommendedName>
        <fullName evidence="2">RecQ-mediated genome instability protein 1</fullName>
    </recommendedName>
</protein>
<sequence>MAVPPRVVKWVDENYKKPRVDPEWLSQCYAWLTTEGGQDPDRDFEKLVKALEYQILESNFQDSMLPGTGLPTHIGLPTTSTTVKGVLVEVASMTEIAHSAFNLNQISMAREERLKSGDVKDEEGEGDIDVAGEGPIPKYPRGMLKFELTDGTTALRAMEYRPIPQLSLEKTPLGYKILLEDVRVNRGIAFLEPKSIALLGEYKTEDRDVHRQADFARGLRARMGLPEPPDTEHNAQPAPIPPNAPPHAPRPGSPVNVRSPLREISPPPSPPPMHHGHDDEDLGTRRRRVPNRNPEPSAATTITTSSYFANPAASGSASQSVVGTAPTEPASMLSLSPTLRNTMRPLYVDSPPPSPGPEDEHFWSDEAENQQRASLTEIKARNPAHAPSQNGQSQRREGAVANGKTKAIGGDGDITVSSDEFDDDNMFDSNMLAGLDAIDALNTNTSVAAPPTSTIGSSSLSGSSARHVKSATMDVITIEDDSDADDKENHPAPTRHVRRRTEDMSQASRSGSQRARDPNRPIVLAKTASAIINLSDSD</sequence>
<comment type="similarity">
    <text evidence="1">Belongs to the RMI1 family.</text>
</comment>
<dbReference type="AlphaFoldDB" id="A0A9P3PPL8"/>
<feature type="domain" description="RecQ mediated genome instability protein 1 OB-fold" evidence="4">
    <location>
        <begin position="71"/>
        <end position="201"/>
    </location>
</feature>
<feature type="domain" description="RMI1 N-terminal" evidence="5">
    <location>
        <begin position="16"/>
        <end position="63"/>
    </location>
</feature>
<feature type="compositionally biased region" description="Low complexity" evidence="3">
    <location>
        <begin position="452"/>
        <end position="464"/>
    </location>
</feature>
<dbReference type="Gene3D" id="2.40.50.770">
    <property type="entry name" value="RecQ-mediated genome instability protein Rmi1, C-terminal domain"/>
    <property type="match status" value="1"/>
</dbReference>
<evidence type="ECO:0000313" key="7">
    <source>
        <dbReference type="Proteomes" id="UP001063166"/>
    </source>
</evidence>
<feature type="compositionally biased region" description="Acidic residues" evidence="3">
    <location>
        <begin position="477"/>
        <end position="486"/>
    </location>
</feature>
<dbReference type="PANTHER" id="PTHR14790:SF15">
    <property type="entry name" value="RECQ-MEDIATED GENOME INSTABILITY PROTEIN 1"/>
    <property type="match status" value="1"/>
</dbReference>
<dbReference type="InterPro" id="IPR013894">
    <property type="entry name" value="RMI1_OB"/>
</dbReference>
<dbReference type="GO" id="GO:0016604">
    <property type="term" value="C:nuclear body"/>
    <property type="evidence" value="ECO:0007669"/>
    <property type="project" value="TreeGrafter"/>
</dbReference>
<feature type="region of interest" description="Disordered" evidence="3">
    <location>
        <begin position="445"/>
        <end position="523"/>
    </location>
</feature>
<dbReference type="GO" id="GO:0000724">
    <property type="term" value="P:double-strand break repair via homologous recombination"/>
    <property type="evidence" value="ECO:0007669"/>
    <property type="project" value="TreeGrafter"/>
</dbReference>
<dbReference type="Proteomes" id="UP001063166">
    <property type="component" value="Unassembled WGS sequence"/>
</dbReference>
<feature type="compositionally biased region" description="Polar residues" evidence="3">
    <location>
        <begin position="298"/>
        <end position="308"/>
    </location>
</feature>
<dbReference type="Pfam" id="PF21000">
    <property type="entry name" value="RMI1_N_N"/>
    <property type="match status" value="1"/>
</dbReference>
<dbReference type="Pfam" id="PF08585">
    <property type="entry name" value="RMI1_N_C"/>
    <property type="match status" value="1"/>
</dbReference>
<organism evidence="6 7">
    <name type="scientific">Lyophyllum shimeji</name>
    <name type="common">Hon-shimeji</name>
    <name type="synonym">Tricholoma shimeji</name>
    <dbReference type="NCBI Taxonomy" id="47721"/>
    <lineage>
        <taxon>Eukaryota</taxon>
        <taxon>Fungi</taxon>
        <taxon>Dikarya</taxon>
        <taxon>Basidiomycota</taxon>
        <taxon>Agaricomycotina</taxon>
        <taxon>Agaricomycetes</taxon>
        <taxon>Agaricomycetidae</taxon>
        <taxon>Agaricales</taxon>
        <taxon>Tricholomatineae</taxon>
        <taxon>Lyophyllaceae</taxon>
        <taxon>Lyophyllum</taxon>
    </lineage>
</organism>
<feature type="region of interest" description="Disordered" evidence="3">
    <location>
        <begin position="222"/>
        <end position="421"/>
    </location>
</feature>
<keyword evidence="7" id="KW-1185">Reference proteome</keyword>
<proteinExistence type="inferred from homology"/>
<dbReference type="InterPro" id="IPR049363">
    <property type="entry name" value="RMI1_N"/>
</dbReference>
<evidence type="ECO:0000313" key="6">
    <source>
        <dbReference type="EMBL" id="GLB40320.1"/>
    </source>
</evidence>
<dbReference type="SMART" id="SM01161">
    <property type="entry name" value="DUF1767"/>
    <property type="match status" value="1"/>
</dbReference>
<dbReference type="OrthoDB" id="341511at2759"/>
<evidence type="ECO:0000259" key="4">
    <source>
        <dbReference type="Pfam" id="PF08585"/>
    </source>
</evidence>
<comment type="caution">
    <text evidence="6">The sequence shown here is derived from an EMBL/GenBank/DDBJ whole genome shotgun (WGS) entry which is preliminary data.</text>
</comment>
<name>A0A9P3PPL8_LYOSH</name>
<evidence type="ECO:0000256" key="3">
    <source>
        <dbReference type="SAM" id="MobiDB-lite"/>
    </source>
</evidence>
<evidence type="ECO:0000256" key="1">
    <source>
        <dbReference type="ARBA" id="ARBA00006395"/>
    </source>
</evidence>
<evidence type="ECO:0000256" key="2">
    <source>
        <dbReference type="ARBA" id="ARBA00018987"/>
    </source>
</evidence>
<dbReference type="GO" id="GO:0000712">
    <property type="term" value="P:resolution of meiotic recombination intermediates"/>
    <property type="evidence" value="ECO:0007669"/>
    <property type="project" value="TreeGrafter"/>
</dbReference>